<dbReference type="RefSeq" id="XP_018010448.2">
    <property type="nucleotide sequence ID" value="XM_018154959.2"/>
</dbReference>
<proteinExistence type="predicted"/>
<evidence type="ECO:0000313" key="2">
    <source>
        <dbReference type="RefSeq" id="XP_018010448.2"/>
    </source>
</evidence>
<dbReference type="Proteomes" id="UP000694843">
    <property type="component" value="Unplaced"/>
</dbReference>
<keyword evidence="1" id="KW-1185">Reference proteome</keyword>
<sequence>MQFHRRWPQLRDALTAAGVTRGGDWQAVLLRSPDVTALAKHAAEVTIKEADMWDVYTARDVSAVALMLPYEQPRFITVKMPAAVLRAAGPSWSDLARLYRGQLKLDTAAGTPSPEPCDDILECLRGSRCQLTELRSGIGSAGAVAAVVSVSTATTQLFISLPAPLNLHSLQGRYKRLVVQIWPLDATWVAVSKPQPCQEGHDTGVKTNEAVSGGVNLPALPLPDLMVRGAKPGSCEAIASAIRTIAPRTRRLDQLLLPRCQLDEDELRQLLVQLQGDGIRSADVGRTRITKHTGGLVKLHVTKVLTDPEAAAKAVSQVLEQLQSSDAGDFEAQWPGIQQVMQDAGASARDWWEVLLCRPSEEKLADKAALVTRREDRQFLITSGRDLDAVALMLPFANKMTVDVNALPEVLETPTWQQIALHHRGCMYLRFPFMCRELQPCDDLLQPLVGSGSRVERFEGGIRTPEGVAALAAVADKSMLQIQLEAPIELAPLQGKYESLQIYTHLVNTTAVPLPALPPPVLHVLEPGAGSCEAVAQTVLALSLIHI</sequence>
<dbReference type="KEGG" id="hazt:108667862"/>
<dbReference type="AlphaFoldDB" id="A0A8B7NA40"/>
<reference evidence="2" key="1">
    <citation type="submission" date="2025-08" db="UniProtKB">
        <authorList>
            <consortium name="RefSeq"/>
        </authorList>
    </citation>
    <scope>IDENTIFICATION</scope>
    <source>
        <tissue evidence="2">Whole organism</tissue>
    </source>
</reference>
<evidence type="ECO:0000313" key="1">
    <source>
        <dbReference type="Proteomes" id="UP000694843"/>
    </source>
</evidence>
<dbReference type="GeneID" id="108667862"/>
<accession>A0A8B7NA40</accession>
<gene>
    <name evidence="2" type="primary">LOC108667862</name>
</gene>
<name>A0A8B7NA40_HYAAZ</name>
<organism evidence="1 2">
    <name type="scientific">Hyalella azteca</name>
    <name type="common">Amphipod</name>
    <dbReference type="NCBI Taxonomy" id="294128"/>
    <lineage>
        <taxon>Eukaryota</taxon>
        <taxon>Metazoa</taxon>
        <taxon>Ecdysozoa</taxon>
        <taxon>Arthropoda</taxon>
        <taxon>Crustacea</taxon>
        <taxon>Multicrustacea</taxon>
        <taxon>Malacostraca</taxon>
        <taxon>Eumalacostraca</taxon>
        <taxon>Peracarida</taxon>
        <taxon>Amphipoda</taxon>
        <taxon>Senticaudata</taxon>
        <taxon>Talitrida</taxon>
        <taxon>Talitroidea</taxon>
        <taxon>Hyalellidae</taxon>
        <taxon>Hyalella</taxon>
    </lineage>
</organism>
<protein>
    <submittedName>
        <fullName evidence="2">Uncharacterized protein LOC108667862</fullName>
    </submittedName>
</protein>